<dbReference type="PROSITE" id="PS51257">
    <property type="entry name" value="PROKAR_LIPOPROTEIN"/>
    <property type="match status" value="1"/>
</dbReference>
<dbReference type="Proteomes" id="UP001155077">
    <property type="component" value="Unassembled WGS sequence"/>
</dbReference>
<name>A0ABT0Z3W9_9FLAO</name>
<evidence type="ECO:0000313" key="1">
    <source>
        <dbReference type="EMBL" id="MCM8570424.1"/>
    </source>
</evidence>
<keyword evidence="2" id="KW-1185">Reference proteome</keyword>
<evidence type="ECO:0008006" key="3">
    <source>
        <dbReference type="Google" id="ProtNLM"/>
    </source>
</evidence>
<dbReference type="EMBL" id="JAMSCK010000005">
    <property type="protein sequence ID" value="MCM8570424.1"/>
    <property type="molecule type" value="Genomic_DNA"/>
</dbReference>
<comment type="caution">
    <text evidence="1">The sequence shown here is derived from an EMBL/GenBank/DDBJ whole genome shotgun (WGS) entry which is preliminary data.</text>
</comment>
<protein>
    <recommendedName>
        <fullName evidence="3">Lipoprotein</fullName>
    </recommendedName>
</protein>
<organism evidence="1 2">
    <name type="scientific">Gramella jeungdoensis</name>
    <dbReference type="NCBI Taxonomy" id="708091"/>
    <lineage>
        <taxon>Bacteria</taxon>
        <taxon>Pseudomonadati</taxon>
        <taxon>Bacteroidota</taxon>
        <taxon>Flavobacteriia</taxon>
        <taxon>Flavobacteriales</taxon>
        <taxon>Flavobacteriaceae</taxon>
        <taxon>Christiangramia</taxon>
    </lineage>
</organism>
<proteinExistence type="predicted"/>
<gene>
    <name evidence="1" type="ORF">NE848_13605</name>
</gene>
<dbReference type="RefSeq" id="WP_252114533.1">
    <property type="nucleotide sequence ID" value="NZ_JAMSCK010000005.1"/>
</dbReference>
<reference evidence="1" key="1">
    <citation type="submission" date="2022-06" db="EMBL/GenBank/DDBJ databases">
        <title>Gramella sediminis sp. nov., isolated from deep-sea sediment of the Indian Ocean.</title>
        <authorList>
            <person name="Yang L."/>
        </authorList>
    </citation>
    <scope>NUCLEOTIDE SEQUENCE</scope>
    <source>
        <strain evidence="1">HMD3159</strain>
    </source>
</reference>
<evidence type="ECO:0000313" key="2">
    <source>
        <dbReference type="Proteomes" id="UP001155077"/>
    </source>
</evidence>
<sequence>MRRITFCRFLYPFFLVIFLSSCRGEQGDKEKNTTQNKTLNDTSQYIIDVKAIDYAFGMPDEIMSGWVTFRMKNMGKETHFAMVGRKPDSIAVEAFKQEIQEGPKLPYADLMGGPGIHSSGHLSETTIYLEPGHYYIGCHAKTEDGKIHTELGMMRYFKVSKQPSGASKPVADGILNLTNYEIKADLFKNGSKRTLKVEHLDFPMDIQILRLSDSSSFKEAYDYFYDFKDPTKANFIGGAERAETGRTSYISLKFDPGKYVLMSSIYSPWGMELPFEISEEGALSELSSSSDTISQKVEVFIANNNLSFSKKIKSGLTKFDLHIEEGIHALEIFHMKPGEVLTDLEEYEQKNWDYWKTYDSADAKERRALKVPFDPILGSPIYFPVEADYFTAGGTSEFTVELLPGSYIMRCTAQSESSPHWKNGEAYVFQAE</sequence>
<accession>A0ABT0Z3W9</accession>